<dbReference type="EMBL" id="JAHESF010000017">
    <property type="protein sequence ID" value="MBT1698710.1"/>
    <property type="molecule type" value="Genomic_DNA"/>
</dbReference>
<evidence type="ECO:0008006" key="3">
    <source>
        <dbReference type="Google" id="ProtNLM"/>
    </source>
</evidence>
<dbReference type="Proteomes" id="UP001319200">
    <property type="component" value="Unassembled WGS sequence"/>
</dbReference>
<proteinExistence type="predicted"/>
<dbReference type="PROSITE" id="PS51257">
    <property type="entry name" value="PROKAR_LIPOPROTEIN"/>
    <property type="match status" value="1"/>
</dbReference>
<evidence type="ECO:0000313" key="2">
    <source>
        <dbReference type="Proteomes" id="UP001319200"/>
    </source>
</evidence>
<gene>
    <name evidence="1" type="ORF">KK083_17590</name>
</gene>
<evidence type="ECO:0000313" key="1">
    <source>
        <dbReference type="EMBL" id="MBT1698710.1"/>
    </source>
</evidence>
<protein>
    <recommendedName>
        <fullName evidence="3">Lipocalin-like domain-containing protein</fullName>
    </recommendedName>
</protein>
<accession>A0AAP2GQ91</accession>
<reference evidence="1 2" key="1">
    <citation type="submission" date="2021-05" db="EMBL/GenBank/DDBJ databases">
        <title>A Polyphasic approach of four new species of the genus Ohtaekwangia: Ohtaekwangia histidinii sp. nov., Ohtaekwangia cretensis sp. nov., Ohtaekwangia indiensis sp. nov., Ohtaekwangia reichenbachii sp. nov. from diverse environment.</title>
        <authorList>
            <person name="Octaviana S."/>
        </authorList>
    </citation>
    <scope>NUCLEOTIDE SEQUENCE [LARGE SCALE GENOMIC DNA]</scope>
    <source>
        <strain evidence="1 2">PWU4</strain>
    </source>
</reference>
<dbReference type="RefSeq" id="WP_254165382.1">
    <property type="nucleotide sequence ID" value="NZ_JAHESF010000017.1"/>
</dbReference>
<name>A0AAP2GQ91_9BACT</name>
<sequence length="132" mass="15564">MKRLIAALTIMVCACTEPDKNALLVGTWRTDSVYSYYNGFGFTRRDFEEEPVRHYQPDGQLMMVRGDELRTFLYQVQHGDSLVHRTQDQGLLEKFLIVKLEGDQMVLQKELKPILPGEKQRRYHVRYLSRIK</sequence>
<dbReference type="AlphaFoldDB" id="A0AAP2GQ91"/>
<keyword evidence="2" id="KW-1185">Reference proteome</keyword>
<comment type="caution">
    <text evidence="1">The sequence shown here is derived from an EMBL/GenBank/DDBJ whole genome shotgun (WGS) entry which is preliminary data.</text>
</comment>
<organism evidence="1 2">
    <name type="scientific">Chryseosolibacter histidini</name>
    <dbReference type="NCBI Taxonomy" id="2782349"/>
    <lineage>
        <taxon>Bacteria</taxon>
        <taxon>Pseudomonadati</taxon>
        <taxon>Bacteroidota</taxon>
        <taxon>Cytophagia</taxon>
        <taxon>Cytophagales</taxon>
        <taxon>Chryseotaleaceae</taxon>
        <taxon>Chryseosolibacter</taxon>
    </lineage>
</organism>